<dbReference type="AlphaFoldDB" id="A0A136M138"/>
<protein>
    <submittedName>
        <fullName evidence="1">Uncharacterized protein</fullName>
    </submittedName>
</protein>
<dbReference type="EMBL" id="JYNZ01000001">
    <property type="protein sequence ID" value="KXK27615.1"/>
    <property type="molecule type" value="Genomic_DNA"/>
</dbReference>
<dbReference type="STRING" id="1617426.TR69_WS6001000059"/>
<sequence length="116" mass="12876">MKPETVEALVVNIRNHPDTGQTTEFTPKTAACPADCYLLEKRHYNGTTYNTCALARAVITASARVLGNRHLYTERERIPGELLDCPVGVMLEQDAIIIPNASDPEVGIELRLRSRL</sequence>
<organism evidence="1 2">
    <name type="scientific">candidate division WS6 bacterium OLB20</name>
    <dbReference type="NCBI Taxonomy" id="1617426"/>
    <lineage>
        <taxon>Bacteria</taxon>
        <taxon>Candidatus Dojkabacteria</taxon>
    </lineage>
</organism>
<proteinExistence type="predicted"/>
<dbReference type="Proteomes" id="UP000070457">
    <property type="component" value="Unassembled WGS sequence"/>
</dbReference>
<name>A0A136M138_9BACT</name>
<evidence type="ECO:0000313" key="2">
    <source>
        <dbReference type="Proteomes" id="UP000070457"/>
    </source>
</evidence>
<accession>A0A136M138</accession>
<comment type="caution">
    <text evidence="1">The sequence shown here is derived from an EMBL/GenBank/DDBJ whole genome shotgun (WGS) entry which is preliminary data.</text>
</comment>
<evidence type="ECO:0000313" key="1">
    <source>
        <dbReference type="EMBL" id="KXK27615.1"/>
    </source>
</evidence>
<reference evidence="1 2" key="1">
    <citation type="submission" date="2015-02" db="EMBL/GenBank/DDBJ databases">
        <title>Improved understanding of the partial-nitritation anammox process through 23 genomes representing the majority of the microbial community.</title>
        <authorList>
            <person name="Speth D.R."/>
            <person name="In T Zandt M."/>
            <person name="Guerrero Cruz S."/>
            <person name="Jetten M.S."/>
            <person name="Dutilh B.E."/>
        </authorList>
    </citation>
    <scope>NUCLEOTIDE SEQUENCE [LARGE SCALE GENOMIC DNA]</scope>
    <source>
        <strain evidence="1">OLB20</strain>
    </source>
</reference>
<gene>
    <name evidence="1" type="ORF">TR69_WS6001000059</name>
</gene>